<dbReference type="OMA" id="CMAHLAR"/>
<evidence type="ECO:0000256" key="2">
    <source>
        <dbReference type="ARBA" id="ARBA00022840"/>
    </source>
</evidence>
<keyword evidence="5 6" id="KW-0009">Actin-binding</keyword>
<dbReference type="Pfam" id="PF00063">
    <property type="entry name" value="Myosin_head"/>
    <property type="match status" value="1"/>
</dbReference>
<dbReference type="PROSITE" id="PS51456">
    <property type="entry name" value="MYOSIN_MOTOR"/>
    <property type="match status" value="1"/>
</dbReference>
<keyword evidence="4" id="KW-0505">Motor protein</keyword>
<dbReference type="InterPro" id="IPR001609">
    <property type="entry name" value="Myosin_head_motor_dom-like"/>
</dbReference>
<keyword evidence="9" id="KW-1185">Reference proteome</keyword>
<evidence type="ECO:0000259" key="7">
    <source>
        <dbReference type="PROSITE" id="PS51456"/>
    </source>
</evidence>
<dbReference type="GO" id="GO:0005737">
    <property type="term" value="C:cytoplasm"/>
    <property type="evidence" value="ECO:0007669"/>
    <property type="project" value="TreeGrafter"/>
</dbReference>
<evidence type="ECO:0000256" key="3">
    <source>
        <dbReference type="ARBA" id="ARBA00023123"/>
    </source>
</evidence>
<feature type="domain" description="Myosin motor" evidence="7">
    <location>
        <begin position="1"/>
        <end position="143"/>
    </location>
</feature>
<keyword evidence="3 6" id="KW-0518">Myosin</keyword>
<evidence type="ECO:0000313" key="8">
    <source>
        <dbReference type="EMBL" id="KRY32051.1"/>
    </source>
</evidence>
<dbReference type="InterPro" id="IPR027417">
    <property type="entry name" value="P-loop_NTPase"/>
</dbReference>
<dbReference type="GO" id="GO:0000146">
    <property type="term" value="F:microfilament motor activity"/>
    <property type="evidence" value="ECO:0007669"/>
    <property type="project" value="TreeGrafter"/>
</dbReference>
<dbReference type="GO" id="GO:0051015">
    <property type="term" value="F:actin filament binding"/>
    <property type="evidence" value="ECO:0007669"/>
    <property type="project" value="TreeGrafter"/>
</dbReference>
<dbReference type="Proteomes" id="UP000054653">
    <property type="component" value="Unassembled WGS sequence"/>
</dbReference>
<dbReference type="STRING" id="45882.A0A0V1B6B0"/>
<evidence type="ECO:0000256" key="1">
    <source>
        <dbReference type="ARBA" id="ARBA00022741"/>
    </source>
</evidence>
<name>A0A0V1B6B0_TRIBR</name>
<comment type="similarity">
    <text evidence="6">Belongs to the TRAFAC class myosin-kinesin ATPase superfamily. Myosin family.</text>
</comment>
<dbReference type="GO" id="GO:0016459">
    <property type="term" value="C:myosin complex"/>
    <property type="evidence" value="ECO:0007669"/>
    <property type="project" value="UniProtKB-KW"/>
</dbReference>
<evidence type="ECO:0000256" key="6">
    <source>
        <dbReference type="PROSITE-ProRule" id="PRU00782"/>
    </source>
</evidence>
<dbReference type="PANTHER" id="PTHR13140">
    <property type="entry name" value="MYOSIN"/>
    <property type="match status" value="1"/>
</dbReference>
<organism evidence="8 9">
    <name type="scientific">Trichinella britovi</name>
    <name type="common">Parasitic roundworm</name>
    <dbReference type="NCBI Taxonomy" id="45882"/>
    <lineage>
        <taxon>Eukaryota</taxon>
        <taxon>Metazoa</taxon>
        <taxon>Ecdysozoa</taxon>
        <taxon>Nematoda</taxon>
        <taxon>Enoplea</taxon>
        <taxon>Dorylaimia</taxon>
        <taxon>Trichinellida</taxon>
        <taxon>Trichinellidae</taxon>
        <taxon>Trichinella</taxon>
    </lineage>
</organism>
<protein>
    <submittedName>
        <fullName evidence="8">Unconventional myosin-Vb</fullName>
    </submittedName>
</protein>
<dbReference type="SUPFAM" id="SSF52540">
    <property type="entry name" value="P-loop containing nucleoside triphosphate hydrolases"/>
    <property type="match status" value="1"/>
</dbReference>
<dbReference type="GO" id="GO:0005524">
    <property type="term" value="F:ATP binding"/>
    <property type="evidence" value="ECO:0007669"/>
    <property type="project" value="UniProtKB-KW"/>
</dbReference>
<dbReference type="GO" id="GO:0007015">
    <property type="term" value="P:actin filament organization"/>
    <property type="evidence" value="ECO:0007669"/>
    <property type="project" value="TreeGrafter"/>
</dbReference>
<dbReference type="PANTHER" id="PTHR13140:SF706">
    <property type="entry name" value="DILUTE CLASS UNCONVENTIONAL MYOSIN, ISOFORM C"/>
    <property type="match status" value="1"/>
</dbReference>
<dbReference type="OrthoDB" id="6108017at2759"/>
<keyword evidence="2" id="KW-0067">ATP-binding</keyword>
<comment type="caution">
    <text evidence="6">Lacks conserved residue(s) required for the propagation of feature annotation.</text>
</comment>
<evidence type="ECO:0000256" key="4">
    <source>
        <dbReference type="ARBA" id="ARBA00023175"/>
    </source>
</evidence>
<dbReference type="EMBL" id="JYDI01001389">
    <property type="protein sequence ID" value="KRY32051.1"/>
    <property type="molecule type" value="Genomic_DNA"/>
</dbReference>
<dbReference type="GO" id="GO:0016020">
    <property type="term" value="C:membrane"/>
    <property type="evidence" value="ECO:0007669"/>
    <property type="project" value="TreeGrafter"/>
</dbReference>
<dbReference type="Gene3D" id="1.20.58.530">
    <property type="match status" value="1"/>
</dbReference>
<sequence>MLRNSRLLQTDSCPQLQKSSKRTVGSQFRKSLSTLMNTLNSTNPHYVRCIKPNDEKLPFTFNNARTMQQIAACSLLETLKISAAGHPTRWKYESFFDRYFLLLTMKERNEQSTTLSDKCRQICERFLNNGNFEFGSTKIFFRT</sequence>
<evidence type="ECO:0000256" key="5">
    <source>
        <dbReference type="ARBA" id="ARBA00023203"/>
    </source>
</evidence>
<gene>
    <name evidence="8" type="primary">MYO5B</name>
    <name evidence="8" type="ORF">T03_1132</name>
</gene>
<reference evidence="8 9" key="1">
    <citation type="submission" date="2015-01" db="EMBL/GenBank/DDBJ databases">
        <title>Evolution of Trichinella species and genotypes.</title>
        <authorList>
            <person name="Korhonen P.K."/>
            <person name="Edoardo P."/>
            <person name="Giuseppe L.R."/>
            <person name="Gasser R.B."/>
        </authorList>
    </citation>
    <scope>NUCLEOTIDE SEQUENCE [LARGE SCALE GENOMIC DNA]</scope>
    <source>
        <strain evidence="8">ISS120</strain>
    </source>
</reference>
<evidence type="ECO:0000313" key="9">
    <source>
        <dbReference type="Proteomes" id="UP000054653"/>
    </source>
</evidence>
<proteinExistence type="inferred from homology"/>
<dbReference type="InterPro" id="IPR036961">
    <property type="entry name" value="Kinesin_motor_dom_sf"/>
</dbReference>
<feature type="region of interest" description="Actin-binding" evidence="6">
    <location>
        <begin position="32"/>
        <end position="54"/>
    </location>
</feature>
<feature type="non-terminal residue" evidence="8">
    <location>
        <position position="143"/>
    </location>
</feature>
<keyword evidence="1" id="KW-0547">Nucleotide-binding</keyword>
<accession>A0A0V1B6B0</accession>
<dbReference type="Gene3D" id="3.40.850.10">
    <property type="entry name" value="Kinesin motor domain"/>
    <property type="match status" value="1"/>
</dbReference>
<dbReference type="Gene3D" id="3.30.70.1590">
    <property type="match status" value="1"/>
</dbReference>
<dbReference type="AlphaFoldDB" id="A0A0V1B6B0"/>
<comment type="caution">
    <text evidence="8">The sequence shown here is derived from an EMBL/GenBank/DDBJ whole genome shotgun (WGS) entry which is preliminary data.</text>
</comment>